<dbReference type="PANTHER" id="PTHR38839:SF7">
    <property type="entry name" value="TRANSCRIPTIONAL REGULATOR WHIB4"/>
    <property type="match status" value="1"/>
</dbReference>
<dbReference type="PROSITE" id="PS51674">
    <property type="entry name" value="4FE4S_WBL"/>
    <property type="match status" value="1"/>
</dbReference>
<comment type="caution">
    <text evidence="14">The sequence shown here is derived from an EMBL/GenBank/DDBJ whole genome shotgun (WGS) entry which is preliminary data.</text>
</comment>
<dbReference type="GO" id="GO:0005737">
    <property type="term" value="C:cytoplasm"/>
    <property type="evidence" value="ECO:0007669"/>
    <property type="project" value="UniProtKB-SubCell"/>
</dbReference>
<feature type="binding site" evidence="11">
    <location>
        <position position="42"/>
    </location>
    <ligand>
        <name>[4Fe-4S] cluster</name>
        <dbReference type="ChEBI" id="CHEBI:49883"/>
    </ligand>
</feature>
<evidence type="ECO:0000256" key="4">
    <source>
        <dbReference type="ARBA" id="ARBA00022723"/>
    </source>
</evidence>
<dbReference type="AlphaFoldDB" id="A0A4R6VCY8"/>
<comment type="cofactor">
    <cofactor evidence="11">
        <name>[4Fe-4S] cluster</name>
        <dbReference type="ChEBI" id="CHEBI:49883"/>
    </cofactor>
    <text evidence="11">Binds 1 [4Fe-4S] cluster per subunit. Following nitrosylation of the [4Fe-4S] cluster binds 1 [4Fe-8(NO)] cluster per subunit.</text>
</comment>
<gene>
    <name evidence="11" type="primary">whiB</name>
    <name evidence="14" type="ORF">EV188_10396</name>
</gene>
<keyword evidence="8 11" id="KW-0238">DNA-binding</keyword>
<accession>A0A4R6VCY8</accession>
<organism evidence="14 15">
    <name type="scientific">Actinomycetospora succinea</name>
    <dbReference type="NCBI Taxonomy" id="663603"/>
    <lineage>
        <taxon>Bacteria</taxon>
        <taxon>Bacillati</taxon>
        <taxon>Actinomycetota</taxon>
        <taxon>Actinomycetes</taxon>
        <taxon>Pseudonocardiales</taxon>
        <taxon>Pseudonocardiaceae</taxon>
        <taxon>Actinomycetospora</taxon>
    </lineage>
</organism>
<evidence type="ECO:0000256" key="6">
    <source>
        <dbReference type="ARBA" id="ARBA00023014"/>
    </source>
</evidence>
<evidence type="ECO:0000256" key="3">
    <source>
        <dbReference type="ARBA" id="ARBA00022485"/>
    </source>
</evidence>
<evidence type="ECO:0000259" key="13">
    <source>
        <dbReference type="PROSITE" id="PS51674"/>
    </source>
</evidence>
<keyword evidence="11" id="KW-0963">Cytoplasm</keyword>
<dbReference type="GO" id="GO:0051539">
    <property type="term" value="F:4 iron, 4 sulfur cluster binding"/>
    <property type="evidence" value="ECO:0007669"/>
    <property type="project" value="UniProtKB-UniRule"/>
</dbReference>
<dbReference type="InterPro" id="IPR003482">
    <property type="entry name" value="Whib"/>
</dbReference>
<dbReference type="GO" id="GO:0047134">
    <property type="term" value="F:protein-disulfide reductase [NAD(P)H] activity"/>
    <property type="evidence" value="ECO:0007669"/>
    <property type="project" value="TreeGrafter"/>
</dbReference>
<name>A0A4R6VCY8_9PSEU</name>
<dbReference type="GO" id="GO:0045892">
    <property type="term" value="P:negative regulation of DNA-templated transcription"/>
    <property type="evidence" value="ECO:0007669"/>
    <property type="project" value="TreeGrafter"/>
</dbReference>
<keyword evidence="9 11" id="KW-1015">Disulfide bond</keyword>
<keyword evidence="3 11" id="KW-0004">4Fe-4S</keyword>
<comment type="similarity">
    <text evidence="2 11">Belongs to the WhiB family.</text>
</comment>
<dbReference type="Pfam" id="PF02467">
    <property type="entry name" value="Whib"/>
    <property type="match status" value="1"/>
</dbReference>
<dbReference type="EMBL" id="SNYO01000003">
    <property type="protein sequence ID" value="TDQ60602.1"/>
    <property type="molecule type" value="Genomic_DNA"/>
</dbReference>
<comment type="PTM">
    <text evidence="11">Upon Fe-S cluster removal intramolecular disulfide bonds are formed.</text>
</comment>
<feature type="region of interest" description="Disordered" evidence="12">
    <location>
        <begin position="94"/>
        <end position="132"/>
    </location>
</feature>
<evidence type="ECO:0000313" key="14">
    <source>
        <dbReference type="EMBL" id="TDQ60602.1"/>
    </source>
</evidence>
<evidence type="ECO:0000256" key="2">
    <source>
        <dbReference type="ARBA" id="ARBA00006597"/>
    </source>
</evidence>
<feature type="compositionally biased region" description="Low complexity" evidence="12">
    <location>
        <begin position="94"/>
        <end position="109"/>
    </location>
</feature>
<dbReference type="PANTHER" id="PTHR38839">
    <property type="entry name" value="TRANSCRIPTIONAL REGULATOR WHID-RELATED"/>
    <property type="match status" value="1"/>
</dbReference>
<dbReference type="GO" id="GO:0035731">
    <property type="term" value="F:dinitrosyl-iron complex binding"/>
    <property type="evidence" value="ECO:0007669"/>
    <property type="project" value="UniProtKB-UniRule"/>
</dbReference>
<keyword evidence="6 11" id="KW-0411">Iron-sulfur</keyword>
<evidence type="ECO:0000256" key="11">
    <source>
        <dbReference type="HAMAP-Rule" id="MF_01479"/>
    </source>
</evidence>
<dbReference type="Proteomes" id="UP000295705">
    <property type="component" value="Unassembled WGS sequence"/>
</dbReference>
<comment type="function">
    <text evidence="11">Acts as a transcriptional regulator. Probably redox-responsive. The apo- but not holo-form probably binds DNA.</text>
</comment>
<dbReference type="GO" id="GO:0046872">
    <property type="term" value="F:metal ion binding"/>
    <property type="evidence" value="ECO:0007669"/>
    <property type="project" value="UniProtKB-KW"/>
</dbReference>
<evidence type="ECO:0000256" key="1">
    <source>
        <dbReference type="ARBA" id="ARBA00004496"/>
    </source>
</evidence>
<evidence type="ECO:0000256" key="7">
    <source>
        <dbReference type="ARBA" id="ARBA00023015"/>
    </source>
</evidence>
<feature type="binding site" evidence="11">
    <location>
        <position position="51"/>
    </location>
    <ligand>
        <name>[4Fe-4S] cluster</name>
        <dbReference type="ChEBI" id="CHEBI:49883"/>
    </ligand>
</feature>
<evidence type="ECO:0000256" key="9">
    <source>
        <dbReference type="ARBA" id="ARBA00023157"/>
    </source>
</evidence>
<sequence>MTGESTAAATSIDWRHSARCRDEDPETLFVQGALQRDAREVCRSCPVRTECLAHALDNRIRFGVWGGMTERERRALLKRRPDVISWAALLESARRAAAASPPANPQAPAARERRAPRPAPEAKPDTGRRQAG</sequence>
<dbReference type="RefSeq" id="WP_424922924.1">
    <property type="nucleotide sequence ID" value="NZ_BAABHR010000016.1"/>
</dbReference>
<keyword evidence="5 11" id="KW-0408">Iron</keyword>
<proteinExistence type="inferred from homology"/>
<dbReference type="GO" id="GO:0003677">
    <property type="term" value="F:DNA binding"/>
    <property type="evidence" value="ECO:0007669"/>
    <property type="project" value="UniProtKB-UniRule"/>
</dbReference>
<comment type="subcellular location">
    <subcellularLocation>
        <location evidence="1 11">Cytoplasm</location>
    </subcellularLocation>
</comment>
<feature type="domain" description="4Fe-4S Wbl-type" evidence="13">
    <location>
        <begin position="19"/>
        <end position="75"/>
    </location>
</feature>
<dbReference type="GO" id="GO:0045454">
    <property type="term" value="P:cell redox homeostasis"/>
    <property type="evidence" value="ECO:0007669"/>
    <property type="project" value="TreeGrafter"/>
</dbReference>
<dbReference type="HAMAP" id="MF_01479">
    <property type="entry name" value="WhiB"/>
    <property type="match status" value="1"/>
</dbReference>
<reference evidence="14 15" key="1">
    <citation type="submission" date="2019-03" db="EMBL/GenBank/DDBJ databases">
        <title>Genomic Encyclopedia of Type Strains, Phase IV (KMG-IV): sequencing the most valuable type-strain genomes for metagenomic binning, comparative biology and taxonomic classification.</title>
        <authorList>
            <person name="Goeker M."/>
        </authorList>
    </citation>
    <scope>NUCLEOTIDE SEQUENCE [LARGE SCALE GENOMIC DNA]</scope>
    <source>
        <strain evidence="14 15">DSM 45775</strain>
    </source>
</reference>
<feature type="compositionally biased region" description="Basic and acidic residues" evidence="12">
    <location>
        <begin position="110"/>
        <end position="132"/>
    </location>
</feature>
<keyword evidence="10 11" id="KW-0804">Transcription</keyword>
<evidence type="ECO:0000256" key="12">
    <source>
        <dbReference type="SAM" id="MobiDB-lite"/>
    </source>
</evidence>
<evidence type="ECO:0000256" key="5">
    <source>
        <dbReference type="ARBA" id="ARBA00023004"/>
    </source>
</evidence>
<keyword evidence="7 11" id="KW-0805">Transcription regulation</keyword>
<keyword evidence="15" id="KW-1185">Reference proteome</keyword>
<keyword evidence="4 11" id="KW-0479">Metal-binding</keyword>
<evidence type="ECO:0000256" key="10">
    <source>
        <dbReference type="ARBA" id="ARBA00023163"/>
    </source>
</evidence>
<dbReference type="InterPro" id="IPR034768">
    <property type="entry name" value="4FE4S_WBL"/>
</dbReference>
<comment type="PTM">
    <text evidence="11">The Fe-S cluster can be nitrosylated by nitric oxide (NO).</text>
</comment>
<evidence type="ECO:0000313" key="15">
    <source>
        <dbReference type="Proteomes" id="UP000295705"/>
    </source>
</evidence>
<protein>
    <recommendedName>
        <fullName evidence="11">Transcriptional regulator WhiB</fullName>
    </recommendedName>
</protein>
<feature type="binding site" evidence="11">
    <location>
        <position position="45"/>
    </location>
    <ligand>
        <name>[4Fe-4S] cluster</name>
        <dbReference type="ChEBI" id="CHEBI:49883"/>
    </ligand>
</feature>
<evidence type="ECO:0000256" key="8">
    <source>
        <dbReference type="ARBA" id="ARBA00023125"/>
    </source>
</evidence>
<feature type="binding site" evidence="11">
    <location>
        <position position="20"/>
    </location>
    <ligand>
        <name>[4Fe-4S] cluster</name>
        <dbReference type="ChEBI" id="CHEBI:49883"/>
    </ligand>
</feature>